<comment type="caution">
    <text evidence="1">The sequence shown here is derived from an EMBL/GenBank/DDBJ whole genome shotgun (WGS) entry which is preliminary data.</text>
</comment>
<dbReference type="InterPro" id="IPR011989">
    <property type="entry name" value="ARM-like"/>
</dbReference>
<evidence type="ECO:0000313" key="2">
    <source>
        <dbReference type="Proteomes" id="UP000735302"/>
    </source>
</evidence>
<dbReference type="Proteomes" id="UP000735302">
    <property type="component" value="Unassembled WGS sequence"/>
</dbReference>
<dbReference type="AlphaFoldDB" id="A0AAV4DQC6"/>
<dbReference type="EMBL" id="BLXT01008186">
    <property type="protein sequence ID" value="GFO46528.1"/>
    <property type="molecule type" value="Genomic_DNA"/>
</dbReference>
<sequence length="197" mass="21145">MGLEEQILEVVSQLQSGQGRSLYGSLTLMRKSLIKSSQGRGKLVQAGAVRLLLDLLEEKPRHSGQTNMPDLIMSILANLCLDDAASKQILKCGGLETIATFTLASEAESIQNRGIRALSNLAQVDGVVDELFNLEVPEFVADHLLVTANEECQVTYCRALCFETGQSGASVGGSELLLTRVSYSGNTGGSHYGGERR</sequence>
<dbReference type="GO" id="GO:0005829">
    <property type="term" value="C:cytosol"/>
    <property type="evidence" value="ECO:0007669"/>
    <property type="project" value="TreeGrafter"/>
</dbReference>
<dbReference type="SUPFAM" id="SSF48371">
    <property type="entry name" value="ARM repeat"/>
    <property type="match status" value="1"/>
</dbReference>
<accession>A0AAV4DQC6</accession>
<proteinExistence type="predicted"/>
<dbReference type="Gene3D" id="1.25.10.10">
    <property type="entry name" value="Leucine-rich Repeat Variant"/>
    <property type="match status" value="1"/>
</dbReference>
<dbReference type="PANTHER" id="PTHR23312">
    <property type="entry name" value="ARMC5 ARMADILLO REPEAT-CONTAINING -RELATED"/>
    <property type="match status" value="1"/>
</dbReference>
<dbReference type="InterPro" id="IPR016024">
    <property type="entry name" value="ARM-type_fold"/>
</dbReference>
<protein>
    <submittedName>
        <fullName evidence="1">Leydig cell tumor 10 kDa protein homolog</fullName>
    </submittedName>
</protein>
<evidence type="ECO:0000313" key="1">
    <source>
        <dbReference type="EMBL" id="GFO46528.1"/>
    </source>
</evidence>
<keyword evidence="2" id="KW-1185">Reference proteome</keyword>
<name>A0AAV4DQC6_9GAST</name>
<organism evidence="1 2">
    <name type="scientific">Plakobranchus ocellatus</name>
    <dbReference type="NCBI Taxonomy" id="259542"/>
    <lineage>
        <taxon>Eukaryota</taxon>
        <taxon>Metazoa</taxon>
        <taxon>Spiralia</taxon>
        <taxon>Lophotrochozoa</taxon>
        <taxon>Mollusca</taxon>
        <taxon>Gastropoda</taxon>
        <taxon>Heterobranchia</taxon>
        <taxon>Euthyneura</taxon>
        <taxon>Panpulmonata</taxon>
        <taxon>Sacoglossa</taxon>
        <taxon>Placobranchoidea</taxon>
        <taxon>Plakobranchidae</taxon>
        <taxon>Plakobranchus</taxon>
    </lineage>
</organism>
<gene>
    <name evidence="1" type="ORF">PoB_007303300</name>
</gene>
<dbReference type="GO" id="GO:0009653">
    <property type="term" value="P:anatomical structure morphogenesis"/>
    <property type="evidence" value="ECO:0007669"/>
    <property type="project" value="TreeGrafter"/>
</dbReference>
<dbReference type="PANTHER" id="PTHR23312:SF8">
    <property type="entry name" value="ARMADILLO REPEAT-CONTAINING PROTEIN 5"/>
    <property type="match status" value="1"/>
</dbReference>
<reference evidence="1 2" key="1">
    <citation type="journal article" date="2021" name="Elife">
        <title>Chloroplast acquisition without the gene transfer in kleptoplastic sea slugs, Plakobranchus ocellatus.</title>
        <authorList>
            <person name="Maeda T."/>
            <person name="Takahashi S."/>
            <person name="Yoshida T."/>
            <person name="Shimamura S."/>
            <person name="Takaki Y."/>
            <person name="Nagai Y."/>
            <person name="Toyoda A."/>
            <person name="Suzuki Y."/>
            <person name="Arimoto A."/>
            <person name="Ishii H."/>
            <person name="Satoh N."/>
            <person name="Nishiyama T."/>
            <person name="Hasebe M."/>
            <person name="Maruyama T."/>
            <person name="Minagawa J."/>
            <person name="Obokata J."/>
            <person name="Shigenobu S."/>
        </authorList>
    </citation>
    <scope>NUCLEOTIDE SEQUENCE [LARGE SCALE GENOMIC DNA]</scope>
</reference>